<dbReference type="EMBL" id="LGKO01000004">
    <property type="protein sequence ID" value="KPL83240.1"/>
    <property type="molecule type" value="Genomic_DNA"/>
</dbReference>
<organism evidence="3 4">
    <name type="scientific">Thermanaerothrix daxensis</name>
    <dbReference type="NCBI Taxonomy" id="869279"/>
    <lineage>
        <taxon>Bacteria</taxon>
        <taxon>Bacillati</taxon>
        <taxon>Chloroflexota</taxon>
        <taxon>Anaerolineae</taxon>
        <taxon>Anaerolineales</taxon>
        <taxon>Anaerolineaceae</taxon>
        <taxon>Thermanaerothrix</taxon>
    </lineage>
</organism>
<dbReference type="AlphaFoldDB" id="A0A0P6XVP9"/>
<dbReference type="InterPro" id="IPR029063">
    <property type="entry name" value="SAM-dependent_MTases_sf"/>
</dbReference>
<dbReference type="Pfam" id="PF03602">
    <property type="entry name" value="Cons_hypoth95"/>
    <property type="match status" value="1"/>
</dbReference>
<dbReference type="PATRIC" id="fig|869279.4.peg.2397"/>
<dbReference type="Proteomes" id="UP000050544">
    <property type="component" value="Unassembled WGS sequence"/>
</dbReference>
<dbReference type="PANTHER" id="PTHR43542">
    <property type="entry name" value="METHYLTRANSFERASE"/>
    <property type="match status" value="1"/>
</dbReference>
<protein>
    <recommendedName>
        <fullName evidence="5">Methyltransferase</fullName>
    </recommendedName>
</protein>
<reference evidence="3 4" key="1">
    <citation type="submission" date="2015-07" db="EMBL/GenBank/DDBJ databases">
        <title>Whole genome sequence of Thermanaerothrix daxensis DSM 23592.</title>
        <authorList>
            <person name="Hemp J."/>
            <person name="Ward L.M."/>
            <person name="Pace L.A."/>
            <person name="Fischer W.W."/>
        </authorList>
    </citation>
    <scope>NUCLEOTIDE SEQUENCE [LARGE SCALE GENOMIC DNA]</scope>
    <source>
        <strain evidence="3 4">GNS-1</strain>
    </source>
</reference>
<proteinExistence type="predicted"/>
<name>A0A0P6XVP9_9CHLR</name>
<dbReference type="GO" id="GO:0031167">
    <property type="term" value="P:rRNA methylation"/>
    <property type="evidence" value="ECO:0007669"/>
    <property type="project" value="InterPro"/>
</dbReference>
<dbReference type="NCBIfam" id="TIGR00095">
    <property type="entry name" value="16S rRNA (guanine(966)-N(2))-methyltransferase RsmD"/>
    <property type="match status" value="1"/>
</dbReference>
<dbReference type="OrthoDB" id="9803017at2"/>
<dbReference type="SUPFAM" id="SSF53335">
    <property type="entry name" value="S-adenosyl-L-methionine-dependent methyltransferases"/>
    <property type="match status" value="1"/>
</dbReference>
<evidence type="ECO:0000313" key="3">
    <source>
        <dbReference type="EMBL" id="KPL83240.1"/>
    </source>
</evidence>
<sequence>MAPPRIISGKAGGIRLRSVPGSGTRPITDRVKEALFNIIGPEIEGASFLDLFAGTGSVGIEALSRGASYVCFLDTSRQAIATIRENLRLTHLEQGAEVLHMDAFVFLKRSPTRAFDFIFIAPPQYKGLWEKALQTLDSNPAWLSPDGTVIVQIDPNEYKPLEQLTHLEEIEQRHYGSTELVFYRCKTTQEASAAASYEED</sequence>
<gene>
    <name evidence="3" type="ORF">SE15_08345</name>
</gene>
<evidence type="ECO:0008006" key="5">
    <source>
        <dbReference type="Google" id="ProtNLM"/>
    </source>
</evidence>
<evidence type="ECO:0000313" key="4">
    <source>
        <dbReference type="Proteomes" id="UP000050544"/>
    </source>
</evidence>
<accession>A0A0P6XVP9</accession>
<dbReference type="Gene3D" id="3.40.50.150">
    <property type="entry name" value="Vaccinia Virus protein VP39"/>
    <property type="match status" value="1"/>
</dbReference>
<dbReference type="GO" id="GO:0008168">
    <property type="term" value="F:methyltransferase activity"/>
    <property type="evidence" value="ECO:0007669"/>
    <property type="project" value="UniProtKB-KW"/>
</dbReference>
<keyword evidence="1" id="KW-0489">Methyltransferase</keyword>
<dbReference type="PANTHER" id="PTHR43542:SF1">
    <property type="entry name" value="METHYLTRANSFERASE"/>
    <property type="match status" value="1"/>
</dbReference>
<keyword evidence="4" id="KW-1185">Reference proteome</keyword>
<dbReference type="STRING" id="869279.SE15_08345"/>
<comment type="caution">
    <text evidence="3">The sequence shown here is derived from an EMBL/GenBank/DDBJ whole genome shotgun (WGS) entry which is preliminary data.</text>
</comment>
<dbReference type="InterPro" id="IPR004398">
    <property type="entry name" value="RNA_MeTrfase_RsmD"/>
</dbReference>
<evidence type="ECO:0000256" key="1">
    <source>
        <dbReference type="ARBA" id="ARBA00022603"/>
    </source>
</evidence>
<dbReference type="CDD" id="cd02440">
    <property type="entry name" value="AdoMet_MTases"/>
    <property type="match status" value="1"/>
</dbReference>
<dbReference type="RefSeq" id="WP_054521652.1">
    <property type="nucleotide sequence ID" value="NZ_LGKO01000004.1"/>
</dbReference>
<evidence type="ECO:0000256" key="2">
    <source>
        <dbReference type="ARBA" id="ARBA00022679"/>
    </source>
</evidence>
<keyword evidence="2" id="KW-0808">Transferase</keyword>
<dbReference type="PIRSF" id="PIRSF004553">
    <property type="entry name" value="CHP00095"/>
    <property type="match status" value="1"/>
</dbReference>